<reference evidence="2 3" key="2">
    <citation type="submission" date="2019-09" db="EMBL/GenBank/DDBJ databases">
        <authorList>
            <person name="Jin C."/>
        </authorList>
    </citation>
    <scope>NUCLEOTIDE SEQUENCE [LARGE SCALE GENOMIC DNA]</scope>
    <source>
        <strain evidence="2 3">BN140041</strain>
    </source>
</reference>
<dbReference type="GO" id="GO:0006355">
    <property type="term" value="P:regulation of DNA-templated transcription"/>
    <property type="evidence" value="ECO:0007669"/>
    <property type="project" value="TreeGrafter"/>
</dbReference>
<dbReference type="InterPro" id="IPR052158">
    <property type="entry name" value="INH-QAR"/>
</dbReference>
<proteinExistence type="predicted"/>
<dbReference type="RefSeq" id="WP_149750817.1">
    <property type="nucleotide sequence ID" value="NZ_VUJW01000006.1"/>
</dbReference>
<organism evidence="2 3">
    <name type="scientific">Nocardioides antri</name>
    <dbReference type="NCBI Taxonomy" id="2607659"/>
    <lineage>
        <taxon>Bacteria</taxon>
        <taxon>Bacillati</taxon>
        <taxon>Actinomycetota</taxon>
        <taxon>Actinomycetes</taxon>
        <taxon>Propionibacteriales</taxon>
        <taxon>Nocardioidaceae</taxon>
        <taxon>Nocardioides</taxon>
    </lineage>
</organism>
<dbReference type="CDD" id="cd03139">
    <property type="entry name" value="GATase1_PfpI_2"/>
    <property type="match status" value="1"/>
</dbReference>
<dbReference type="Gene3D" id="3.40.50.880">
    <property type="match status" value="1"/>
</dbReference>
<dbReference type="Proteomes" id="UP000324351">
    <property type="component" value="Unassembled WGS sequence"/>
</dbReference>
<dbReference type="PANTHER" id="PTHR43130:SF2">
    <property type="entry name" value="DJ-1_PFPI DOMAIN-CONTAINING PROTEIN"/>
    <property type="match status" value="1"/>
</dbReference>
<feature type="domain" description="DJ-1/PfpI" evidence="1">
    <location>
        <begin position="9"/>
        <end position="170"/>
    </location>
</feature>
<name>A0A5B1M4R4_9ACTN</name>
<comment type="caution">
    <text evidence="2">The sequence shown here is derived from an EMBL/GenBank/DDBJ whole genome shotgun (WGS) entry which is preliminary data.</text>
</comment>
<evidence type="ECO:0000313" key="2">
    <source>
        <dbReference type="EMBL" id="KAA1426787.1"/>
    </source>
</evidence>
<evidence type="ECO:0000259" key="1">
    <source>
        <dbReference type="Pfam" id="PF01965"/>
    </source>
</evidence>
<keyword evidence="3" id="KW-1185">Reference proteome</keyword>
<accession>A0A5B1M4R4</accession>
<dbReference type="Pfam" id="PF01965">
    <property type="entry name" value="DJ-1_PfpI"/>
    <property type="match status" value="1"/>
</dbReference>
<gene>
    <name evidence="2" type="ORF">F0U47_12560</name>
</gene>
<dbReference type="InterPro" id="IPR002818">
    <property type="entry name" value="DJ-1/PfpI"/>
</dbReference>
<dbReference type="PANTHER" id="PTHR43130">
    <property type="entry name" value="ARAC-FAMILY TRANSCRIPTIONAL REGULATOR"/>
    <property type="match status" value="1"/>
</dbReference>
<dbReference type="SUPFAM" id="SSF52317">
    <property type="entry name" value="Class I glutamine amidotransferase-like"/>
    <property type="match status" value="1"/>
</dbReference>
<dbReference type="InterPro" id="IPR029062">
    <property type="entry name" value="Class_I_gatase-like"/>
</dbReference>
<dbReference type="AlphaFoldDB" id="A0A5B1M4R4"/>
<reference evidence="2 3" key="1">
    <citation type="submission" date="2019-09" db="EMBL/GenBank/DDBJ databases">
        <title>Nocardioides panacisoli sp. nov., isolated from the soil of a ginseng field.</title>
        <authorList>
            <person name="Cho C."/>
        </authorList>
    </citation>
    <scope>NUCLEOTIDE SEQUENCE [LARGE SCALE GENOMIC DNA]</scope>
    <source>
        <strain evidence="2 3">BN140041</strain>
    </source>
</reference>
<evidence type="ECO:0000313" key="3">
    <source>
        <dbReference type="Proteomes" id="UP000324351"/>
    </source>
</evidence>
<protein>
    <submittedName>
        <fullName evidence="2">DJ-1/PfpI family protein</fullName>
    </submittedName>
</protein>
<sequence length="224" mass="23256">MTTPSAPTKVVVALYDGFTALDVVGPYQVLAFTPGVEVTFAAERPGSVVDDRRSLSLQAVGLDHVGQPDVVLVPGGPGTAAALGSGLPRWLGEVHSRTAWTTSVCSGSLILAAAGVLAGVRATSHFLHLDTLAALGAVVVRERVVEEPSARVMTAAGVSSGIDMALRLSELLSDRITAEAVQLWTEYDPQPPFDSGSPDKASPAVLARAREYDAAALAEWTVVD</sequence>
<dbReference type="EMBL" id="VUJW01000006">
    <property type="protein sequence ID" value="KAA1426787.1"/>
    <property type="molecule type" value="Genomic_DNA"/>
</dbReference>